<dbReference type="AlphaFoldDB" id="A0A7W9UVG6"/>
<name>A0A7W9UVG6_9ACTN</name>
<dbReference type="Proteomes" id="UP000585836">
    <property type="component" value="Unassembled WGS sequence"/>
</dbReference>
<keyword evidence="2" id="KW-1185">Reference proteome</keyword>
<proteinExistence type="predicted"/>
<comment type="caution">
    <text evidence="1">The sequence shown here is derived from an EMBL/GenBank/DDBJ whole genome shotgun (WGS) entry which is preliminary data.</text>
</comment>
<dbReference type="EMBL" id="JACHJK010000025">
    <property type="protein sequence ID" value="MBB5932447.1"/>
    <property type="molecule type" value="Genomic_DNA"/>
</dbReference>
<protein>
    <submittedName>
        <fullName evidence="1">Uncharacterized protein</fullName>
    </submittedName>
</protein>
<dbReference type="RefSeq" id="WP_184974812.1">
    <property type="nucleotide sequence ID" value="NZ_BAAAWF010000001.1"/>
</dbReference>
<sequence>MTDADHAIDAATRAVLIAEASDDQAAQAHALYALALALKGGDRLDESVLMCHLAARAAQAAGAHEFATQAGDAGSELRRFISRGWQYKDKLFALDVVLRAHDQDSTSFALTGSRTDRPREVDARIRLEVQQRSEAVSQKRARELQRREEEEARSGIHIGRMESPTYAELAVGFIALKVLGPFVEAFATKLGEQLGESVGRALGRISLFRWAGWLRHLGVAVPNSRVWTRLELPEDLTEEARLALIDLDPTADEVRGRLLHWDETTKTWK</sequence>
<evidence type="ECO:0000313" key="1">
    <source>
        <dbReference type="EMBL" id="MBB5932447.1"/>
    </source>
</evidence>
<evidence type="ECO:0000313" key="2">
    <source>
        <dbReference type="Proteomes" id="UP000585836"/>
    </source>
</evidence>
<reference evidence="1 2" key="1">
    <citation type="submission" date="2020-08" db="EMBL/GenBank/DDBJ databases">
        <title>Genomic Encyclopedia of Type Strains, Phase III (KMG-III): the genomes of soil and plant-associated and newly described type strains.</title>
        <authorList>
            <person name="Whitman W."/>
        </authorList>
    </citation>
    <scope>NUCLEOTIDE SEQUENCE [LARGE SCALE GENOMIC DNA]</scope>
    <source>
        <strain evidence="1 2">CECT 3313</strain>
    </source>
</reference>
<organism evidence="1 2">
    <name type="scientific">Streptomyces echinatus</name>
    <dbReference type="NCBI Taxonomy" id="67293"/>
    <lineage>
        <taxon>Bacteria</taxon>
        <taxon>Bacillati</taxon>
        <taxon>Actinomycetota</taxon>
        <taxon>Actinomycetes</taxon>
        <taxon>Kitasatosporales</taxon>
        <taxon>Streptomycetaceae</taxon>
        <taxon>Streptomyces</taxon>
    </lineage>
</organism>
<gene>
    <name evidence="1" type="ORF">FHS34_007957</name>
</gene>
<accession>A0A7W9UVG6</accession>